<keyword evidence="3" id="KW-1185">Reference proteome</keyword>
<dbReference type="Gene3D" id="2.20.28.270">
    <property type="entry name" value="RNA polymerase-binding protein A"/>
    <property type="match status" value="1"/>
</dbReference>
<name>A0A5J6N476_9PROT</name>
<dbReference type="AlphaFoldDB" id="A0A5J6N476"/>
<dbReference type="Pfam" id="PF09723">
    <property type="entry name" value="Zn_ribbon_8"/>
    <property type="match status" value="1"/>
</dbReference>
<dbReference type="RefSeq" id="WP_151120123.1">
    <property type="nucleotide sequence ID" value="NZ_CP042582.1"/>
</dbReference>
<evidence type="ECO:0000313" key="2">
    <source>
        <dbReference type="EMBL" id="QEX24862.1"/>
    </source>
</evidence>
<accession>A0A5J6N476</accession>
<dbReference type="EMBL" id="CP042582">
    <property type="protein sequence ID" value="QEX24862.1"/>
    <property type="molecule type" value="Genomic_DNA"/>
</dbReference>
<dbReference type="InterPro" id="IPR038638">
    <property type="entry name" value="RbpA_sf"/>
</dbReference>
<dbReference type="KEGG" id="hadh:FRZ61_48040"/>
<sequence length="65" mass="7088">MPVYTLQCPDCGHRFKGMVMAHTEPPREWACSNCGSRRAQPASGTKPEPHPWEQGTVKGCPCCSG</sequence>
<protein>
    <recommendedName>
        <fullName evidence="1">Putative regulatory protein FmdB zinc ribbon domain-containing protein</fullName>
    </recommendedName>
</protein>
<dbReference type="Proteomes" id="UP000325797">
    <property type="component" value="Chromosome"/>
</dbReference>
<feature type="domain" description="Putative regulatory protein FmdB zinc ribbon" evidence="1">
    <location>
        <begin position="1"/>
        <end position="38"/>
    </location>
</feature>
<dbReference type="OrthoDB" id="9813321at2"/>
<proteinExistence type="predicted"/>
<evidence type="ECO:0000259" key="1">
    <source>
        <dbReference type="Pfam" id="PF09723"/>
    </source>
</evidence>
<organism evidence="2 3">
    <name type="scientific">Hypericibacter adhaerens</name>
    <dbReference type="NCBI Taxonomy" id="2602016"/>
    <lineage>
        <taxon>Bacteria</taxon>
        <taxon>Pseudomonadati</taxon>
        <taxon>Pseudomonadota</taxon>
        <taxon>Alphaproteobacteria</taxon>
        <taxon>Rhodospirillales</taxon>
        <taxon>Dongiaceae</taxon>
        <taxon>Hypericibacter</taxon>
    </lineage>
</organism>
<gene>
    <name evidence="2" type="ORF">FRZ61_48040</name>
</gene>
<evidence type="ECO:0000313" key="3">
    <source>
        <dbReference type="Proteomes" id="UP000325797"/>
    </source>
</evidence>
<reference evidence="2 3" key="1">
    <citation type="submission" date="2019-08" db="EMBL/GenBank/DDBJ databases">
        <title>Hyperibacter terrae gen. nov., sp. nov. and Hyperibacter viscosus sp. nov., two new members in the family Rhodospirillaceae isolated from the rhizosphere of Hypericum perforatum.</title>
        <authorList>
            <person name="Noviana Z."/>
        </authorList>
    </citation>
    <scope>NUCLEOTIDE SEQUENCE [LARGE SCALE GENOMIC DNA]</scope>
    <source>
        <strain evidence="2 3">R5959</strain>
    </source>
</reference>
<dbReference type="InterPro" id="IPR013429">
    <property type="entry name" value="Regulatory_FmdB_Zinc_ribbon"/>
</dbReference>